<feature type="compositionally biased region" description="Low complexity" evidence="1">
    <location>
        <begin position="18"/>
        <end position="36"/>
    </location>
</feature>
<feature type="compositionally biased region" description="Basic residues" evidence="1">
    <location>
        <begin position="57"/>
        <end position="70"/>
    </location>
</feature>
<organism evidence="2 3">
    <name type="scientific">Triplophysa tibetana</name>
    <dbReference type="NCBI Taxonomy" id="1572043"/>
    <lineage>
        <taxon>Eukaryota</taxon>
        <taxon>Metazoa</taxon>
        <taxon>Chordata</taxon>
        <taxon>Craniata</taxon>
        <taxon>Vertebrata</taxon>
        <taxon>Euteleostomi</taxon>
        <taxon>Actinopterygii</taxon>
        <taxon>Neopterygii</taxon>
        <taxon>Teleostei</taxon>
        <taxon>Ostariophysi</taxon>
        <taxon>Cypriniformes</taxon>
        <taxon>Nemacheilidae</taxon>
        <taxon>Triplophysa</taxon>
    </lineage>
</organism>
<accession>A0A5A9P1N1</accession>
<feature type="region of interest" description="Disordered" evidence="1">
    <location>
        <begin position="1"/>
        <end position="107"/>
    </location>
</feature>
<keyword evidence="3" id="KW-1185">Reference proteome</keyword>
<proteinExistence type="predicted"/>
<evidence type="ECO:0000313" key="3">
    <source>
        <dbReference type="Proteomes" id="UP000324632"/>
    </source>
</evidence>
<dbReference type="Proteomes" id="UP000324632">
    <property type="component" value="Chromosome 9"/>
</dbReference>
<gene>
    <name evidence="2" type="ORF">E1301_Tti009361</name>
</gene>
<sequence>MSETRTIVGNDRPTPKDSLTPSSASQSSSPGRGSATCTMKHRDKSSSHTNESQHNHSVFRRFGSAHHPRHHEVDCRHDPDSQAVSAHSTGQFTAPDGSASDMKSTSVRPIRANISPLQPLDYVQSYPSAFLNPGPWPAAPQ</sequence>
<protein>
    <submittedName>
        <fullName evidence="2">Uncharacterized protein</fullName>
    </submittedName>
</protein>
<feature type="compositionally biased region" description="Polar residues" evidence="1">
    <location>
        <begin position="82"/>
        <end position="92"/>
    </location>
</feature>
<evidence type="ECO:0000313" key="2">
    <source>
        <dbReference type="EMBL" id="KAA0716414.1"/>
    </source>
</evidence>
<comment type="caution">
    <text evidence="2">The sequence shown here is derived from an EMBL/GenBank/DDBJ whole genome shotgun (WGS) entry which is preliminary data.</text>
</comment>
<reference evidence="2 3" key="1">
    <citation type="journal article" date="2019" name="Mol. Ecol. Resour.">
        <title>Chromosome-level genome assembly of Triplophysa tibetana, a fish adapted to the harsh high-altitude environment of the Tibetan Plateau.</title>
        <authorList>
            <person name="Yang X."/>
            <person name="Liu H."/>
            <person name="Ma Z."/>
            <person name="Zou Y."/>
            <person name="Zou M."/>
            <person name="Mao Y."/>
            <person name="Li X."/>
            <person name="Wang H."/>
            <person name="Chen T."/>
            <person name="Wang W."/>
            <person name="Yang R."/>
        </authorList>
    </citation>
    <scope>NUCLEOTIDE SEQUENCE [LARGE SCALE GENOMIC DNA]</scope>
    <source>
        <strain evidence="2">TTIB1903HZAU</strain>
        <tissue evidence="2">Muscle</tissue>
    </source>
</reference>
<feature type="compositionally biased region" description="Basic and acidic residues" evidence="1">
    <location>
        <begin position="71"/>
        <end position="80"/>
    </location>
</feature>
<feature type="compositionally biased region" description="Polar residues" evidence="1">
    <location>
        <begin position="47"/>
        <end position="56"/>
    </location>
</feature>
<evidence type="ECO:0000256" key="1">
    <source>
        <dbReference type="SAM" id="MobiDB-lite"/>
    </source>
</evidence>
<dbReference type="EMBL" id="SOYY01000009">
    <property type="protein sequence ID" value="KAA0716414.1"/>
    <property type="molecule type" value="Genomic_DNA"/>
</dbReference>
<dbReference type="AlphaFoldDB" id="A0A5A9P1N1"/>
<name>A0A5A9P1N1_9TELE</name>